<evidence type="ECO:0000256" key="11">
    <source>
        <dbReference type="SAM" id="MobiDB-lite"/>
    </source>
</evidence>
<dbReference type="Pfam" id="PF00069">
    <property type="entry name" value="Pkinase"/>
    <property type="match status" value="1"/>
</dbReference>
<dbReference type="AlphaFoldDB" id="A0A4E0RBQ4"/>
<keyword evidence="3" id="KW-0808">Transferase</keyword>
<evidence type="ECO:0000313" key="14">
    <source>
        <dbReference type="Proteomes" id="UP000230066"/>
    </source>
</evidence>
<evidence type="ECO:0000313" key="13">
    <source>
        <dbReference type="EMBL" id="THD24756.1"/>
    </source>
</evidence>
<dbReference type="InterPro" id="IPR000719">
    <property type="entry name" value="Prot_kinase_dom"/>
</dbReference>
<feature type="region of interest" description="Disordered" evidence="11">
    <location>
        <begin position="730"/>
        <end position="750"/>
    </location>
</feature>
<dbReference type="SUPFAM" id="SSF56112">
    <property type="entry name" value="Protein kinase-like (PK-like)"/>
    <property type="match status" value="1"/>
</dbReference>
<keyword evidence="10" id="KW-0175">Coiled coil</keyword>
<reference evidence="13" key="1">
    <citation type="submission" date="2019-03" db="EMBL/GenBank/DDBJ databases">
        <title>Improved annotation for the trematode Fasciola hepatica.</title>
        <authorList>
            <person name="Choi Y.-J."/>
            <person name="Martin J."/>
            <person name="Mitreva M."/>
        </authorList>
    </citation>
    <scope>NUCLEOTIDE SEQUENCE [LARGE SCALE GENOMIC DNA]</scope>
</reference>
<proteinExistence type="predicted"/>
<feature type="region of interest" description="Disordered" evidence="11">
    <location>
        <begin position="368"/>
        <end position="429"/>
    </location>
</feature>
<dbReference type="InterPro" id="IPR011009">
    <property type="entry name" value="Kinase-like_dom_sf"/>
</dbReference>
<evidence type="ECO:0000256" key="6">
    <source>
        <dbReference type="ARBA" id="ARBA00022840"/>
    </source>
</evidence>
<evidence type="ECO:0000256" key="9">
    <source>
        <dbReference type="PROSITE-ProRule" id="PRU10141"/>
    </source>
</evidence>
<dbReference type="GO" id="GO:0005737">
    <property type="term" value="C:cytoplasm"/>
    <property type="evidence" value="ECO:0007669"/>
    <property type="project" value="TreeGrafter"/>
</dbReference>
<feature type="coiled-coil region" evidence="10">
    <location>
        <begin position="892"/>
        <end position="926"/>
    </location>
</feature>
<dbReference type="EMBL" id="JXXN02001446">
    <property type="protein sequence ID" value="THD24756.1"/>
    <property type="molecule type" value="Genomic_DNA"/>
</dbReference>
<feature type="binding site" evidence="9">
    <location>
        <position position="57"/>
    </location>
    <ligand>
        <name>ATP</name>
        <dbReference type="ChEBI" id="CHEBI:30616"/>
    </ligand>
</feature>
<dbReference type="Gene3D" id="1.10.510.10">
    <property type="entry name" value="Transferase(Phosphotransferase) domain 1"/>
    <property type="match status" value="1"/>
</dbReference>
<dbReference type="GO" id="GO:0004674">
    <property type="term" value="F:protein serine/threonine kinase activity"/>
    <property type="evidence" value="ECO:0007669"/>
    <property type="project" value="UniProtKB-KW"/>
</dbReference>
<comment type="catalytic activity">
    <reaction evidence="8">
        <text>L-seryl-[protein] + ATP = O-phospho-L-seryl-[protein] + ADP + H(+)</text>
        <dbReference type="Rhea" id="RHEA:17989"/>
        <dbReference type="Rhea" id="RHEA-COMP:9863"/>
        <dbReference type="Rhea" id="RHEA-COMP:11604"/>
        <dbReference type="ChEBI" id="CHEBI:15378"/>
        <dbReference type="ChEBI" id="CHEBI:29999"/>
        <dbReference type="ChEBI" id="CHEBI:30616"/>
        <dbReference type="ChEBI" id="CHEBI:83421"/>
        <dbReference type="ChEBI" id="CHEBI:456216"/>
        <dbReference type="EC" id="2.7.11.1"/>
    </reaction>
</comment>
<comment type="catalytic activity">
    <reaction evidence="7">
        <text>L-threonyl-[protein] + ATP = O-phospho-L-threonyl-[protein] + ADP + H(+)</text>
        <dbReference type="Rhea" id="RHEA:46608"/>
        <dbReference type="Rhea" id="RHEA-COMP:11060"/>
        <dbReference type="Rhea" id="RHEA-COMP:11605"/>
        <dbReference type="ChEBI" id="CHEBI:15378"/>
        <dbReference type="ChEBI" id="CHEBI:30013"/>
        <dbReference type="ChEBI" id="CHEBI:30616"/>
        <dbReference type="ChEBI" id="CHEBI:61977"/>
        <dbReference type="ChEBI" id="CHEBI:456216"/>
        <dbReference type="EC" id="2.7.11.1"/>
    </reaction>
</comment>
<dbReference type="PANTHER" id="PTHR47167">
    <property type="entry name" value="SERINE/THREONINE-PROTEIN KINASE TAO1-LIKE PROTEIN"/>
    <property type="match status" value="1"/>
</dbReference>
<name>A0A4E0RBQ4_FASHE</name>
<dbReference type="Gene3D" id="3.30.200.20">
    <property type="entry name" value="Phosphorylase Kinase, domain 1"/>
    <property type="match status" value="1"/>
</dbReference>
<evidence type="ECO:0000256" key="2">
    <source>
        <dbReference type="ARBA" id="ARBA00022527"/>
    </source>
</evidence>
<feature type="compositionally biased region" description="Basic and acidic residues" evidence="11">
    <location>
        <begin position="736"/>
        <end position="750"/>
    </location>
</feature>
<feature type="region of interest" description="Disordered" evidence="11">
    <location>
        <begin position="608"/>
        <end position="634"/>
    </location>
</feature>
<dbReference type="SMART" id="SM00220">
    <property type="entry name" value="S_TKc"/>
    <property type="match status" value="1"/>
</dbReference>
<evidence type="ECO:0000256" key="4">
    <source>
        <dbReference type="ARBA" id="ARBA00022741"/>
    </source>
</evidence>
<evidence type="ECO:0000256" key="8">
    <source>
        <dbReference type="ARBA" id="ARBA00048679"/>
    </source>
</evidence>
<feature type="region of interest" description="Disordered" evidence="11">
    <location>
        <begin position="986"/>
        <end position="1016"/>
    </location>
</feature>
<dbReference type="PANTHER" id="PTHR47167:SF4">
    <property type="entry name" value="SERINE_THREONINE-PROTEIN KINASE TAO"/>
    <property type="match status" value="1"/>
</dbReference>
<dbReference type="InterPro" id="IPR017441">
    <property type="entry name" value="Protein_kinase_ATP_BS"/>
</dbReference>
<keyword evidence="4 9" id="KW-0547">Nucleotide-binding</keyword>
<dbReference type="GO" id="GO:0005524">
    <property type="term" value="F:ATP binding"/>
    <property type="evidence" value="ECO:0007669"/>
    <property type="project" value="UniProtKB-UniRule"/>
</dbReference>
<sequence length="1220" mass="136123">MPKSLRNTVFKDPELAPLFSQDDPTTVFTDLRQIGCGSFGAVYYACNRITGEVVAIKELKVDTKRKKSEEEWNDIVREIRFLSQLSHPNCVLPKGCYMKDQIPWLVMEYCIGSVADILEVHKLPLRESEIACIVREVLTGLDYLHSKQRIHRDIKAANILLTDSGGVKIGDFGSASFTSPANSFVGTPFWIAPEVILAMEDGIYDCRVDIWSLGITCIEMAELEPPYFSATNPMAALYQIASNEAPCLTGGDWSDDFRDFVKFVLQKDVSNRPFCEQALTHPFCNSVLRSVPILSELIQRTKAAVAAQENQISQKWKKILYESDFNRSSSTALVDNENGKVVPVVTCAPRVGVDSALNHVGGDLIEVSGSDFEHGDPESLKSMSKSPGFRRTSIESEMLSSKNPSTGDVSRRWPHSAVQNHNRPSKNRGVLGELASHASSGSTVEDLDFYTGDSCSNSVESVGSDLSDSVLGKSGQRSVIVNTKPLHASDPLNDNQPRLVVISRPPPPPPPQSSYPSYIRVLDPDSGRGGSYEFSGSQISPVPVRPIRHHRLSATDLVKNGTELQNTALHSQTTYLPVTENHLYANIDPVPSHTNGNESHVYHSFAIDDRPPRVDSGGAAATPAKAPDDVSPTHDANEATTILEASRRAAVSLGLGPDDLGPPPAAGHFATLKTSQMMRGIGGHSERSGNISVGVMAAAALGFSHPGGGRASALWRDQMSELKRLRTQHNKQLKQLQDKNKTDEESLKSRLNRDYEATKLSMRKEFQRLEEAHAIEMEKERKRAAAAEYKLVRQLETETKNELKTAKKSRERPLSTHDPTDSGPVRNNDPLEAIRRRRQDLTNLEIRKTKRASLLQIQAMENHQLTQYITLEQKANDEMTALLLDQHTKLEELELTQQKQVHELRLAQLQKQHEAEMNNHHQYIERTKADLLKKHVLETKNLPKHLKQRELQIRKQFRDAARIQKKQFKLLREERIKAYRRSLELSSGPVSLGSSDSMANNASGSSGASSTERSGEAPDIAVSLFNPVQDERQILDNLKLEEKRKQADLEAQYKKTINELHKRQNDKVDSSQIRELEELDKRRVEGIKQLANYQENQRHEMLKQQQKERVELENRIRSRKESLEAAVKKNAESAKEESRKKTRHLMERHAEALRSFDAKTRSLGIDNAAVVGTSGRLFGAGGGGSPGSSGDWFIDPAPPYVRCAFQGIVPSLFLMRIMVM</sequence>
<gene>
    <name evidence="13" type="ORF">D915_004606</name>
</gene>
<feature type="compositionally biased region" description="Low complexity" evidence="11">
    <location>
        <begin position="986"/>
        <end position="1012"/>
    </location>
</feature>
<keyword evidence="6 9" id="KW-0067">ATP-binding</keyword>
<evidence type="ECO:0000256" key="1">
    <source>
        <dbReference type="ARBA" id="ARBA00012513"/>
    </source>
</evidence>
<feature type="coiled-coil region" evidence="10">
    <location>
        <begin position="1028"/>
        <end position="1129"/>
    </location>
</feature>
<evidence type="ECO:0000256" key="7">
    <source>
        <dbReference type="ARBA" id="ARBA00047899"/>
    </source>
</evidence>
<dbReference type="PROSITE" id="PS00107">
    <property type="entry name" value="PROTEIN_KINASE_ATP"/>
    <property type="match status" value="1"/>
</dbReference>
<feature type="compositionally biased region" description="Basic and acidic residues" evidence="11">
    <location>
        <begin position="811"/>
        <end position="820"/>
    </location>
</feature>
<evidence type="ECO:0000256" key="10">
    <source>
        <dbReference type="SAM" id="Coils"/>
    </source>
</evidence>
<protein>
    <recommendedName>
        <fullName evidence="1">non-specific serine/threonine protein kinase</fullName>
        <ecNumber evidence="1">2.7.11.1</ecNumber>
    </recommendedName>
</protein>
<feature type="domain" description="Protein kinase" evidence="12">
    <location>
        <begin position="28"/>
        <end position="284"/>
    </location>
</feature>
<feature type="compositionally biased region" description="Polar residues" evidence="11">
    <location>
        <begin position="398"/>
        <end position="408"/>
    </location>
</feature>
<organism evidence="13 14">
    <name type="scientific">Fasciola hepatica</name>
    <name type="common">Liver fluke</name>
    <dbReference type="NCBI Taxonomy" id="6192"/>
    <lineage>
        <taxon>Eukaryota</taxon>
        <taxon>Metazoa</taxon>
        <taxon>Spiralia</taxon>
        <taxon>Lophotrochozoa</taxon>
        <taxon>Platyhelminthes</taxon>
        <taxon>Trematoda</taxon>
        <taxon>Digenea</taxon>
        <taxon>Plagiorchiida</taxon>
        <taxon>Echinostomata</taxon>
        <taxon>Echinostomatoidea</taxon>
        <taxon>Fasciolidae</taxon>
        <taxon>Fasciola</taxon>
    </lineage>
</organism>
<keyword evidence="14" id="KW-1185">Reference proteome</keyword>
<keyword evidence="5" id="KW-0418">Kinase</keyword>
<dbReference type="EC" id="2.7.11.1" evidence="1"/>
<feature type="region of interest" description="Disordered" evidence="11">
    <location>
        <begin position="800"/>
        <end position="830"/>
    </location>
</feature>
<evidence type="ECO:0000256" key="5">
    <source>
        <dbReference type="ARBA" id="ARBA00022777"/>
    </source>
</evidence>
<dbReference type="Proteomes" id="UP000230066">
    <property type="component" value="Unassembled WGS sequence"/>
</dbReference>
<dbReference type="InterPro" id="IPR051234">
    <property type="entry name" value="TAO_STE20_kinase"/>
</dbReference>
<evidence type="ECO:0000256" key="3">
    <source>
        <dbReference type="ARBA" id="ARBA00022679"/>
    </source>
</evidence>
<comment type="caution">
    <text evidence="13">The sequence shown here is derived from an EMBL/GenBank/DDBJ whole genome shotgun (WGS) entry which is preliminary data.</text>
</comment>
<dbReference type="PROSITE" id="PS50011">
    <property type="entry name" value="PROTEIN_KINASE_DOM"/>
    <property type="match status" value="1"/>
</dbReference>
<accession>A0A4E0RBQ4</accession>
<keyword evidence="2" id="KW-0723">Serine/threonine-protein kinase</keyword>
<evidence type="ECO:0000259" key="12">
    <source>
        <dbReference type="PROSITE" id="PS50011"/>
    </source>
</evidence>